<evidence type="ECO:0000256" key="6">
    <source>
        <dbReference type="SAM" id="Phobius"/>
    </source>
</evidence>
<dbReference type="Pfam" id="PF01292">
    <property type="entry name" value="Ni_hydr_CYTB"/>
    <property type="match status" value="1"/>
</dbReference>
<dbReference type="GO" id="GO:0009055">
    <property type="term" value="F:electron transfer activity"/>
    <property type="evidence" value="ECO:0007669"/>
    <property type="project" value="InterPro"/>
</dbReference>
<dbReference type="GO" id="GO:0005886">
    <property type="term" value="C:plasma membrane"/>
    <property type="evidence" value="ECO:0007669"/>
    <property type="project" value="UniProtKB-SubCell"/>
</dbReference>
<keyword evidence="2" id="KW-1003">Cell membrane</keyword>
<feature type="transmembrane region" description="Helical" evidence="6">
    <location>
        <begin position="126"/>
        <end position="148"/>
    </location>
</feature>
<keyword evidence="5 6" id="KW-0472">Membrane</keyword>
<keyword evidence="9" id="KW-1185">Reference proteome</keyword>
<feature type="transmembrane region" description="Helical" evidence="6">
    <location>
        <begin position="168"/>
        <end position="190"/>
    </location>
</feature>
<dbReference type="SUPFAM" id="SSF81342">
    <property type="entry name" value="Transmembrane di-heme cytochromes"/>
    <property type="match status" value="1"/>
</dbReference>
<evidence type="ECO:0000256" key="4">
    <source>
        <dbReference type="ARBA" id="ARBA00022989"/>
    </source>
</evidence>
<dbReference type="AlphaFoldDB" id="A0A506UHN0"/>
<evidence type="ECO:0000256" key="1">
    <source>
        <dbReference type="ARBA" id="ARBA00004651"/>
    </source>
</evidence>
<dbReference type="GO" id="GO:0022904">
    <property type="term" value="P:respiratory electron transport chain"/>
    <property type="evidence" value="ECO:0007669"/>
    <property type="project" value="InterPro"/>
</dbReference>
<dbReference type="RefSeq" id="WP_141165128.1">
    <property type="nucleotide sequence ID" value="NZ_VHLH01000001.1"/>
</dbReference>
<organism evidence="8 9">
    <name type="scientific">Pararhizobium mangrovi</name>
    <dbReference type="NCBI Taxonomy" id="2590452"/>
    <lineage>
        <taxon>Bacteria</taxon>
        <taxon>Pseudomonadati</taxon>
        <taxon>Pseudomonadota</taxon>
        <taxon>Alphaproteobacteria</taxon>
        <taxon>Hyphomicrobiales</taxon>
        <taxon>Rhizobiaceae</taxon>
        <taxon>Rhizobium/Agrobacterium group</taxon>
        <taxon>Pararhizobium</taxon>
    </lineage>
</organism>
<evidence type="ECO:0000259" key="7">
    <source>
        <dbReference type="Pfam" id="PF01292"/>
    </source>
</evidence>
<gene>
    <name evidence="8" type="ORF">FJU11_00960</name>
</gene>
<feature type="domain" description="Cytochrome b561 bacterial/Ni-hydrogenase" evidence="7">
    <location>
        <begin position="17"/>
        <end position="200"/>
    </location>
</feature>
<keyword evidence="3 6" id="KW-0812">Transmembrane</keyword>
<comment type="subcellular location">
    <subcellularLocation>
        <location evidence="1">Cell membrane</location>
        <topology evidence="1">Multi-pass membrane protein</topology>
    </subcellularLocation>
</comment>
<comment type="caution">
    <text evidence="8">The sequence shown here is derived from an EMBL/GenBank/DDBJ whole genome shotgun (WGS) entry which is preliminary data.</text>
</comment>
<dbReference type="InterPro" id="IPR011577">
    <property type="entry name" value="Cyt_b561_bac/Ni-Hgenase"/>
</dbReference>
<keyword evidence="4 6" id="KW-1133">Transmembrane helix</keyword>
<name>A0A506UHN0_9HYPH</name>
<reference evidence="8 9" key="1">
    <citation type="submission" date="2019-06" db="EMBL/GenBank/DDBJ databases">
        <authorList>
            <person name="Li M."/>
        </authorList>
    </citation>
    <scope>NUCLEOTIDE SEQUENCE [LARGE SCALE GENOMIC DNA]</scope>
    <source>
        <strain evidence="8 9">BGMRC6574</strain>
    </source>
</reference>
<feature type="transmembrane region" description="Helical" evidence="6">
    <location>
        <begin position="21"/>
        <end position="41"/>
    </location>
</feature>
<sequence>MVAASRERADTNASPHALPTRWAHAGLAIAVLVQLATSQFMQGPRDNGGDWLFTIHEISGITALVFAFSFWLVVALRRRGTSAGKLFPWFSGRGWRLLGGDILRHAKALVRFRLPEYQEHSPLPSAIHGLGLLLMSGMAATGFTWFFFHLTGLPGGGIPHAAMFVHHLFANLVWAYLIGHGLLALVHHFAGQASIARMWSVRPSGRSA</sequence>
<feature type="transmembrane region" description="Helical" evidence="6">
    <location>
        <begin position="53"/>
        <end position="76"/>
    </location>
</feature>
<evidence type="ECO:0000256" key="5">
    <source>
        <dbReference type="ARBA" id="ARBA00023136"/>
    </source>
</evidence>
<dbReference type="EMBL" id="VHLH01000001">
    <property type="protein sequence ID" value="TPW32825.1"/>
    <property type="molecule type" value="Genomic_DNA"/>
</dbReference>
<dbReference type="OrthoDB" id="7341135at2"/>
<proteinExistence type="predicted"/>
<dbReference type="Gene3D" id="1.20.950.20">
    <property type="entry name" value="Transmembrane di-heme cytochromes, Chain C"/>
    <property type="match status" value="1"/>
</dbReference>
<evidence type="ECO:0000256" key="3">
    <source>
        <dbReference type="ARBA" id="ARBA00022692"/>
    </source>
</evidence>
<dbReference type="Proteomes" id="UP000320314">
    <property type="component" value="Unassembled WGS sequence"/>
</dbReference>
<protein>
    <submittedName>
        <fullName evidence="8">Cytochrome b/b6 domain-containing protein</fullName>
    </submittedName>
</protein>
<evidence type="ECO:0000313" key="8">
    <source>
        <dbReference type="EMBL" id="TPW32825.1"/>
    </source>
</evidence>
<accession>A0A506UHN0</accession>
<dbReference type="InterPro" id="IPR016174">
    <property type="entry name" value="Di-haem_cyt_TM"/>
</dbReference>
<evidence type="ECO:0000313" key="9">
    <source>
        <dbReference type="Proteomes" id="UP000320314"/>
    </source>
</evidence>
<evidence type="ECO:0000256" key="2">
    <source>
        <dbReference type="ARBA" id="ARBA00022475"/>
    </source>
</evidence>